<protein>
    <submittedName>
        <fullName evidence="4">Response regulator</fullName>
    </submittedName>
</protein>
<dbReference type="InterPro" id="IPR050595">
    <property type="entry name" value="Bact_response_regulator"/>
</dbReference>
<gene>
    <name evidence="4" type="ORF">ACE1CA_02650</name>
</gene>
<name>A0ABV4WE95_9CYAN</name>
<dbReference type="RefSeq" id="WP_413275871.1">
    <property type="nucleotide sequence ID" value="NZ_JBHFNT010000032.1"/>
</dbReference>
<dbReference type="InterPro" id="IPR001789">
    <property type="entry name" value="Sig_transdc_resp-reg_receiver"/>
</dbReference>
<evidence type="ECO:0000256" key="2">
    <source>
        <dbReference type="PROSITE-ProRule" id="PRU00169"/>
    </source>
</evidence>
<dbReference type="SMART" id="SM00448">
    <property type="entry name" value="REC"/>
    <property type="match status" value="1"/>
</dbReference>
<dbReference type="SUPFAM" id="SSF52172">
    <property type="entry name" value="CheY-like"/>
    <property type="match status" value="1"/>
</dbReference>
<dbReference type="InterPro" id="IPR011006">
    <property type="entry name" value="CheY-like_superfamily"/>
</dbReference>
<dbReference type="CDD" id="cd17552">
    <property type="entry name" value="REC_RR468-like"/>
    <property type="match status" value="1"/>
</dbReference>
<organism evidence="4 5">
    <name type="scientific">Floridaenema evergladense BLCC-F167</name>
    <dbReference type="NCBI Taxonomy" id="3153639"/>
    <lineage>
        <taxon>Bacteria</taxon>
        <taxon>Bacillati</taxon>
        <taxon>Cyanobacteriota</taxon>
        <taxon>Cyanophyceae</taxon>
        <taxon>Oscillatoriophycideae</taxon>
        <taxon>Aerosakkonematales</taxon>
        <taxon>Aerosakkonemataceae</taxon>
        <taxon>Floridanema</taxon>
        <taxon>Floridanema evergladense</taxon>
    </lineage>
</organism>
<keyword evidence="1 2" id="KW-0597">Phosphoprotein</keyword>
<reference evidence="4 5" key="1">
    <citation type="submission" date="2024-09" db="EMBL/GenBank/DDBJ databases">
        <title>Floridaenema gen nov. (Aerosakkonemataceae, Aerosakkonematales ord. nov., Cyanobacteria) from benthic tropical and subtropical fresh waters, with the description of four new species.</title>
        <authorList>
            <person name="Moretto J.A."/>
            <person name="Berthold D.E."/>
            <person name="Lefler F.W."/>
            <person name="Huang I.-S."/>
            <person name="Laughinghouse H. IV."/>
        </authorList>
    </citation>
    <scope>NUCLEOTIDE SEQUENCE [LARGE SCALE GENOMIC DNA]</scope>
    <source>
        <strain evidence="4 5">BLCC-F167</strain>
    </source>
</reference>
<dbReference type="PANTHER" id="PTHR44591">
    <property type="entry name" value="STRESS RESPONSE REGULATOR PROTEIN 1"/>
    <property type="match status" value="1"/>
</dbReference>
<dbReference type="Proteomes" id="UP001576780">
    <property type="component" value="Unassembled WGS sequence"/>
</dbReference>
<evidence type="ECO:0000313" key="5">
    <source>
        <dbReference type="Proteomes" id="UP001576780"/>
    </source>
</evidence>
<dbReference type="PANTHER" id="PTHR44591:SF22">
    <property type="entry name" value="CHEY SUBFAMILY"/>
    <property type="match status" value="1"/>
</dbReference>
<dbReference type="PROSITE" id="PS50110">
    <property type="entry name" value="RESPONSE_REGULATORY"/>
    <property type="match status" value="1"/>
</dbReference>
<sequence>MPTTIKSMNTLLVEDNLMSKNILIVDDEEDVRAIAQMGLEMGAGWSVVTASSGKEALEIAADQKPDVILLDMMMPDMDGRTTLQQLKANPATQPIPVILVTAKAQNGHQEIFANMPVAAIFAKPFRPLKLAEQISEALGWND</sequence>
<evidence type="ECO:0000259" key="3">
    <source>
        <dbReference type="PROSITE" id="PS50110"/>
    </source>
</evidence>
<dbReference type="Pfam" id="PF00072">
    <property type="entry name" value="Response_reg"/>
    <property type="match status" value="1"/>
</dbReference>
<proteinExistence type="predicted"/>
<dbReference type="EMBL" id="JBHFNT010000032">
    <property type="protein sequence ID" value="MFB2833409.1"/>
    <property type="molecule type" value="Genomic_DNA"/>
</dbReference>
<keyword evidence="5" id="KW-1185">Reference proteome</keyword>
<evidence type="ECO:0000256" key="1">
    <source>
        <dbReference type="ARBA" id="ARBA00022553"/>
    </source>
</evidence>
<evidence type="ECO:0000313" key="4">
    <source>
        <dbReference type="EMBL" id="MFB2833409.1"/>
    </source>
</evidence>
<dbReference type="Gene3D" id="3.40.50.2300">
    <property type="match status" value="1"/>
</dbReference>
<comment type="caution">
    <text evidence="4">The sequence shown here is derived from an EMBL/GenBank/DDBJ whole genome shotgun (WGS) entry which is preliminary data.</text>
</comment>
<feature type="domain" description="Response regulatory" evidence="3">
    <location>
        <begin position="21"/>
        <end position="138"/>
    </location>
</feature>
<feature type="modified residue" description="4-aspartylphosphate" evidence="2">
    <location>
        <position position="71"/>
    </location>
</feature>
<accession>A0ABV4WE95</accession>